<feature type="domain" description="Major facilitator superfamily (MFS) profile" evidence="8">
    <location>
        <begin position="79"/>
        <end position="536"/>
    </location>
</feature>
<sequence length="581" mass="62217">MVNIPEEKELESGVATPSVNTLTVPQENVQDTSEKTSVTDVDNEKDFVTDIDQEKQEKQVEQIEEKPPRDITGWRWIVVILAILSSTFLFALDQTIVADVQPEIVTSFNSVSKLTWLSVAFLMTAASTNMIFGKIYGQFNAKWLYIITVTIFEIGSAVCGAAPNMNALIVGRAICGIGGVGMYVGVMTLLAATTTMHERPMYVGLTGLTWGLGTVLGPIIGGAFTDSSAGWRWAFYINLCVGGACAPVYLFMLPSPDPRPGVKYIDRAKEMDWLGTLLILGAFTTGVSAVSLGGITDPWNSATIIGLFCASGVLFILLGLQQTFLVLTTKSRRIFPIEFLSSRTLLILFAMTAAGGTAIFVPIYMIPLLFQFTRNDSALEAGVRLLPFIFLCVFAVILNGAILSSFGYYMPWYLGGGILVVIGGALLYTVDQNTSTAKIYGYCVILGVGVGMFSQASFSVAQAVVEPEMIPNAVGFITCAQVSGVTISLAISNSVFLNKSQEGIQAVLPNVTAAEVQSAITGANSAFVRNLTPEARDKVLDAIVTAMSKSYILVITAGAVVLVLSMIMKREKLFLQAGGAA</sequence>
<feature type="transmembrane region" description="Helical" evidence="7">
    <location>
        <begin position="76"/>
        <end position="96"/>
    </location>
</feature>
<evidence type="ECO:0000313" key="10">
    <source>
        <dbReference type="Proteomes" id="UP000258309"/>
    </source>
</evidence>
<comment type="similarity">
    <text evidence="2">Belongs to the major facilitator superfamily. TCR/Tet family.</text>
</comment>
<evidence type="ECO:0000259" key="8">
    <source>
        <dbReference type="PROSITE" id="PS50850"/>
    </source>
</evidence>
<keyword evidence="5 7" id="KW-1133">Transmembrane helix</keyword>
<accession>A0A3E2H805</accession>
<evidence type="ECO:0000256" key="7">
    <source>
        <dbReference type="SAM" id="Phobius"/>
    </source>
</evidence>
<dbReference type="GO" id="GO:0022857">
    <property type="term" value="F:transmembrane transporter activity"/>
    <property type="evidence" value="ECO:0007669"/>
    <property type="project" value="InterPro"/>
</dbReference>
<organism evidence="9 10">
    <name type="scientific">Scytalidium lignicola</name>
    <name type="common">Hyphomycete</name>
    <dbReference type="NCBI Taxonomy" id="5539"/>
    <lineage>
        <taxon>Eukaryota</taxon>
        <taxon>Fungi</taxon>
        <taxon>Dikarya</taxon>
        <taxon>Ascomycota</taxon>
        <taxon>Pezizomycotina</taxon>
        <taxon>Leotiomycetes</taxon>
        <taxon>Leotiomycetes incertae sedis</taxon>
        <taxon>Scytalidium</taxon>
    </lineage>
</organism>
<comment type="subcellular location">
    <subcellularLocation>
        <location evidence="1">Membrane</location>
        <topology evidence="1">Multi-pass membrane protein</topology>
    </subcellularLocation>
</comment>
<dbReference type="PROSITE" id="PS50850">
    <property type="entry name" value="MFS"/>
    <property type="match status" value="1"/>
</dbReference>
<evidence type="ECO:0000256" key="3">
    <source>
        <dbReference type="ARBA" id="ARBA00022448"/>
    </source>
</evidence>
<evidence type="ECO:0000256" key="5">
    <source>
        <dbReference type="ARBA" id="ARBA00022989"/>
    </source>
</evidence>
<feature type="transmembrane region" description="Helical" evidence="7">
    <location>
        <begin position="143"/>
        <end position="163"/>
    </location>
</feature>
<dbReference type="AlphaFoldDB" id="A0A3E2H805"/>
<evidence type="ECO:0000256" key="4">
    <source>
        <dbReference type="ARBA" id="ARBA00022692"/>
    </source>
</evidence>
<dbReference type="Pfam" id="PF07690">
    <property type="entry name" value="MFS_1"/>
    <property type="match status" value="1"/>
</dbReference>
<keyword evidence="6 7" id="KW-0472">Membrane</keyword>
<reference evidence="9 10" key="1">
    <citation type="submission" date="2018-05" db="EMBL/GenBank/DDBJ databases">
        <title>Draft genome sequence of Scytalidium lignicola DSM 105466, a ubiquitous saprotrophic fungus.</title>
        <authorList>
            <person name="Buettner E."/>
            <person name="Gebauer A.M."/>
            <person name="Hofrichter M."/>
            <person name="Liers C."/>
            <person name="Kellner H."/>
        </authorList>
    </citation>
    <scope>NUCLEOTIDE SEQUENCE [LARGE SCALE GENOMIC DNA]</scope>
    <source>
        <strain evidence="9 10">DSM 105466</strain>
    </source>
</reference>
<keyword evidence="4 7" id="KW-0812">Transmembrane</keyword>
<proteinExistence type="inferred from homology"/>
<name>A0A3E2H805_SCYLI</name>
<feature type="non-terminal residue" evidence="9">
    <location>
        <position position="1"/>
    </location>
</feature>
<feature type="transmembrane region" description="Helical" evidence="7">
    <location>
        <begin position="473"/>
        <end position="491"/>
    </location>
</feature>
<evidence type="ECO:0000313" key="9">
    <source>
        <dbReference type="EMBL" id="RFU29223.1"/>
    </source>
</evidence>
<feature type="transmembrane region" description="Helical" evidence="7">
    <location>
        <begin position="385"/>
        <end position="403"/>
    </location>
</feature>
<feature type="transmembrane region" description="Helical" evidence="7">
    <location>
        <begin position="169"/>
        <end position="190"/>
    </location>
</feature>
<dbReference type="SUPFAM" id="SSF103473">
    <property type="entry name" value="MFS general substrate transporter"/>
    <property type="match status" value="1"/>
</dbReference>
<evidence type="ECO:0000256" key="6">
    <source>
        <dbReference type="ARBA" id="ARBA00023136"/>
    </source>
</evidence>
<feature type="transmembrane region" description="Helical" evidence="7">
    <location>
        <begin position="550"/>
        <end position="568"/>
    </location>
</feature>
<dbReference type="FunFam" id="1.20.1250.20:FF:000429">
    <property type="entry name" value="MFS drug efflux transporter, putative"/>
    <property type="match status" value="1"/>
</dbReference>
<keyword evidence="10" id="KW-1185">Reference proteome</keyword>
<dbReference type="PANTHER" id="PTHR23501:SF12">
    <property type="entry name" value="MAJOR FACILITATOR SUPERFAMILY (MFS) PROFILE DOMAIN-CONTAINING PROTEIN-RELATED"/>
    <property type="match status" value="1"/>
</dbReference>
<dbReference type="OrthoDB" id="10021397at2759"/>
<dbReference type="Proteomes" id="UP000258309">
    <property type="component" value="Unassembled WGS sequence"/>
</dbReference>
<dbReference type="CDD" id="cd17502">
    <property type="entry name" value="MFS_Azr1_MDR_like"/>
    <property type="match status" value="1"/>
</dbReference>
<dbReference type="InterPro" id="IPR020846">
    <property type="entry name" value="MFS_dom"/>
</dbReference>
<feature type="transmembrane region" description="Helical" evidence="7">
    <location>
        <begin position="202"/>
        <end position="221"/>
    </location>
</feature>
<feature type="transmembrane region" description="Helical" evidence="7">
    <location>
        <begin position="301"/>
        <end position="324"/>
    </location>
</feature>
<feature type="transmembrane region" description="Helical" evidence="7">
    <location>
        <begin position="345"/>
        <end position="365"/>
    </location>
</feature>
<evidence type="ECO:0000256" key="1">
    <source>
        <dbReference type="ARBA" id="ARBA00004141"/>
    </source>
</evidence>
<gene>
    <name evidence="9" type="ORF">B7463_g7131</name>
</gene>
<feature type="non-terminal residue" evidence="9">
    <location>
        <position position="581"/>
    </location>
</feature>
<dbReference type="EMBL" id="NCSJ02000136">
    <property type="protein sequence ID" value="RFU29223.1"/>
    <property type="molecule type" value="Genomic_DNA"/>
</dbReference>
<feature type="transmembrane region" description="Helical" evidence="7">
    <location>
        <begin position="439"/>
        <end position="461"/>
    </location>
</feature>
<dbReference type="Gene3D" id="1.20.1250.20">
    <property type="entry name" value="MFS general substrate transporter like domains"/>
    <property type="match status" value="1"/>
</dbReference>
<protein>
    <recommendedName>
        <fullName evidence="8">Major facilitator superfamily (MFS) profile domain-containing protein</fullName>
    </recommendedName>
</protein>
<dbReference type="OMA" id="GQFNAKW"/>
<evidence type="ECO:0000256" key="2">
    <source>
        <dbReference type="ARBA" id="ARBA00007520"/>
    </source>
</evidence>
<dbReference type="InterPro" id="IPR011701">
    <property type="entry name" value="MFS"/>
</dbReference>
<dbReference type="PANTHER" id="PTHR23501">
    <property type="entry name" value="MAJOR FACILITATOR SUPERFAMILY"/>
    <property type="match status" value="1"/>
</dbReference>
<feature type="transmembrane region" description="Helical" evidence="7">
    <location>
        <begin position="273"/>
        <end position="295"/>
    </location>
</feature>
<dbReference type="GO" id="GO:0005886">
    <property type="term" value="C:plasma membrane"/>
    <property type="evidence" value="ECO:0007669"/>
    <property type="project" value="TreeGrafter"/>
</dbReference>
<dbReference type="InterPro" id="IPR036259">
    <property type="entry name" value="MFS_trans_sf"/>
</dbReference>
<keyword evidence="3" id="KW-0813">Transport</keyword>
<feature type="transmembrane region" description="Helical" evidence="7">
    <location>
        <begin position="233"/>
        <end position="252"/>
    </location>
</feature>
<feature type="transmembrane region" description="Helical" evidence="7">
    <location>
        <begin position="410"/>
        <end position="427"/>
    </location>
</feature>
<comment type="caution">
    <text evidence="9">The sequence shown here is derived from an EMBL/GenBank/DDBJ whole genome shotgun (WGS) entry which is preliminary data.</text>
</comment>